<dbReference type="PANTHER" id="PTHR23220">
    <property type="entry name" value="INTEGRIN ALPHA"/>
    <property type="match status" value="1"/>
</dbReference>
<dbReference type="GO" id="GO:0033627">
    <property type="term" value="P:cell adhesion mediated by integrin"/>
    <property type="evidence" value="ECO:0007669"/>
    <property type="project" value="TreeGrafter"/>
</dbReference>
<reference evidence="8 9" key="1">
    <citation type="submission" date="2016-02" db="EMBL/GenBank/DDBJ databases">
        <title>Band-tailed pigeon sequencing and assembly.</title>
        <authorList>
            <person name="Soares A.E."/>
            <person name="Novak B.J."/>
            <person name="Rice E.S."/>
            <person name="O'Connell B."/>
            <person name="Chang D."/>
            <person name="Weber S."/>
            <person name="Shapiro B."/>
        </authorList>
    </citation>
    <scope>NUCLEOTIDE SEQUENCE [LARGE SCALE GENOMIC DNA]</scope>
    <source>
        <strain evidence="8">BTP2013</strain>
        <tissue evidence="8">Blood</tissue>
    </source>
</reference>
<evidence type="ECO:0000259" key="6">
    <source>
        <dbReference type="Pfam" id="PF20805"/>
    </source>
</evidence>
<evidence type="ECO:0000259" key="7">
    <source>
        <dbReference type="Pfam" id="PF20806"/>
    </source>
</evidence>
<protein>
    <submittedName>
        <fullName evidence="8">Uncharacterized protein</fullName>
    </submittedName>
</protein>
<dbReference type="PANTHER" id="PTHR23220:SF3">
    <property type="entry name" value="INTEGRIN ALPHA-5"/>
    <property type="match status" value="1"/>
</dbReference>
<dbReference type="Gene3D" id="2.60.40.1530">
    <property type="entry name" value="ntegrin, alpha v. Chain A, domain 4"/>
    <property type="match status" value="1"/>
</dbReference>
<feature type="domain" description="Integrin alpha third immunoglobulin-like" evidence="7">
    <location>
        <begin position="56"/>
        <end position="162"/>
    </location>
</feature>
<feature type="region of interest" description="Disordered" evidence="5">
    <location>
        <begin position="147"/>
        <end position="172"/>
    </location>
</feature>
<proteinExistence type="predicted"/>
<dbReference type="InterPro" id="IPR048286">
    <property type="entry name" value="Integrin_alpha_Ig-like_3"/>
</dbReference>
<feature type="compositionally biased region" description="Basic and acidic residues" evidence="5">
    <location>
        <begin position="154"/>
        <end position="172"/>
    </location>
</feature>
<dbReference type="GO" id="GO:0001525">
    <property type="term" value="P:angiogenesis"/>
    <property type="evidence" value="ECO:0007669"/>
    <property type="project" value="TreeGrafter"/>
</dbReference>
<dbReference type="Pfam" id="PF20805">
    <property type="entry name" value="Integrin_A_Ig_2"/>
    <property type="match status" value="1"/>
</dbReference>
<dbReference type="SUPFAM" id="SSF69179">
    <property type="entry name" value="Integrin domains"/>
    <property type="match status" value="1"/>
</dbReference>
<evidence type="ECO:0000256" key="3">
    <source>
        <dbReference type="ARBA" id="ARBA00023136"/>
    </source>
</evidence>
<evidence type="ECO:0000256" key="2">
    <source>
        <dbReference type="ARBA" id="ARBA00023037"/>
    </source>
</evidence>
<evidence type="ECO:0000313" key="9">
    <source>
        <dbReference type="Proteomes" id="UP000190648"/>
    </source>
</evidence>
<evidence type="ECO:0000256" key="1">
    <source>
        <dbReference type="ARBA" id="ARBA00004479"/>
    </source>
</evidence>
<comment type="subcellular location">
    <subcellularLocation>
        <location evidence="1">Membrane</location>
        <topology evidence="1">Single-pass type I membrane protein</topology>
    </subcellularLocation>
</comment>
<organism evidence="8 9">
    <name type="scientific">Patagioenas fasciata monilis</name>
    <dbReference type="NCBI Taxonomy" id="372326"/>
    <lineage>
        <taxon>Eukaryota</taxon>
        <taxon>Metazoa</taxon>
        <taxon>Chordata</taxon>
        <taxon>Craniata</taxon>
        <taxon>Vertebrata</taxon>
        <taxon>Euteleostomi</taxon>
        <taxon>Archelosauria</taxon>
        <taxon>Archosauria</taxon>
        <taxon>Dinosauria</taxon>
        <taxon>Saurischia</taxon>
        <taxon>Theropoda</taxon>
        <taxon>Coelurosauria</taxon>
        <taxon>Aves</taxon>
        <taxon>Neognathae</taxon>
        <taxon>Neoaves</taxon>
        <taxon>Columbimorphae</taxon>
        <taxon>Columbiformes</taxon>
        <taxon>Columbidae</taxon>
        <taxon>Patagioenas</taxon>
    </lineage>
</organism>
<dbReference type="InterPro" id="IPR032695">
    <property type="entry name" value="Integrin_dom_sf"/>
</dbReference>
<dbReference type="GO" id="GO:0007160">
    <property type="term" value="P:cell-matrix adhesion"/>
    <property type="evidence" value="ECO:0007669"/>
    <property type="project" value="TreeGrafter"/>
</dbReference>
<dbReference type="EMBL" id="LSYS01006542">
    <property type="protein sequence ID" value="OPJ75168.1"/>
    <property type="molecule type" value="Genomic_DNA"/>
</dbReference>
<accession>A0A1V4JSJ5</accession>
<gene>
    <name evidence="8" type="ORF">AV530_014208</name>
</gene>
<dbReference type="GO" id="GO:0009897">
    <property type="term" value="C:external side of plasma membrane"/>
    <property type="evidence" value="ECO:0007669"/>
    <property type="project" value="TreeGrafter"/>
</dbReference>
<keyword evidence="2" id="KW-0401">Integrin</keyword>
<dbReference type="STRING" id="372326.A0A1V4JSJ5"/>
<dbReference type="AlphaFoldDB" id="A0A1V4JSJ5"/>
<dbReference type="Proteomes" id="UP000190648">
    <property type="component" value="Unassembled WGS sequence"/>
</dbReference>
<name>A0A1V4JSJ5_PATFA</name>
<evidence type="ECO:0000256" key="4">
    <source>
        <dbReference type="ARBA" id="ARBA00023180"/>
    </source>
</evidence>
<dbReference type="OrthoDB" id="5317514at2759"/>
<evidence type="ECO:0000313" key="8">
    <source>
        <dbReference type="EMBL" id="OPJ75168.1"/>
    </source>
</evidence>
<keyword evidence="9" id="KW-1185">Reference proteome</keyword>
<keyword evidence="3" id="KW-0472">Membrane</keyword>
<sequence>MKAGASIWGGLRFTIPQLSDSSKSVRFELQIRSKNANNSQSAVVPVPLEVRAATRLSVFGVSRPDVVTIPEGVWASERPPQRLQDLGPPVEHVYEVVNEGPSAISHGTLELSCPLSHRGHPLLYVIGHSGPRNCSASHPMDSLRLAEQSPESHILQRRDTGDTVTRDTRDTRDMWGSVPPTAPHTLVSALLSPCPHVPYCPCPTL</sequence>
<dbReference type="GO" id="GO:0008305">
    <property type="term" value="C:integrin complex"/>
    <property type="evidence" value="ECO:0007669"/>
    <property type="project" value="TreeGrafter"/>
</dbReference>
<comment type="caution">
    <text evidence="8">The sequence shown here is derived from an EMBL/GenBank/DDBJ whole genome shotgun (WGS) entry which is preliminary data.</text>
</comment>
<dbReference type="Pfam" id="PF20806">
    <property type="entry name" value="Integrin_A_Ig_3"/>
    <property type="match status" value="1"/>
</dbReference>
<dbReference type="InterPro" id="IPR048285">
    <property type="entry name" value="Integrin_alpha_Ig-like_2"/>
</dbReference>
<dbReference type="GO" id="GO:0005178">
    <property type="term" value="F:integrin binding"/>
    <property type="evidence" value="ECO:0007669"/>
    <property type="project" value="TreeGrafter"/>
</dbReference>
<dbReference type="GO" id="GO:0007229">
    <property type="term" value="P:integrin-mediated signaling pathway"/>
    <property type="evidence" value="ECO:0007669"/>
    <property type="project" value="UniProtKB-KW"/>
</dbReference>
<evidence type="ECO:0000256" key="5">
    <source>
        <dbReference type="SAM" id="MobiDB-lite"/>
    </source>
</evidence>
<feature type="domain" description="Integrin alpha second immunoglobulin-like" evidence="6">
    <location>
        <begin position="1"/>
        <end position="50"/>
    </location>
</feature>
<keyword evidence="4" id="KW-0325">Glycoprotein</keyword>
<dbReference type="GO" id="GO:0098609">
    <property type="term" value="P:cell-cell adhesion"/>
    <property type="evidence" value="ECO:0007669"/>
    <property type="project" value="TreeGrafter"/>
</dbReference>